<gene>
    <name evidence="2" type="ORF">ARALYDRAFT_899726</name>
</gene>
<evidence type="ECO:0000313" key="3">
    <source>
        <dbReference type="Proteomes" id="UP000008694"/>
    </source>
</evidence>
<reference evidence="3" key="1">
    <citation type="journal article" date="2011" name="Nat. Genet.">
        <title>The Arabidopsis lyrata genome sequence and the basis of rapid genome size change.</title>
        <authorList>
            <person name="Hu T.T."/>
            <person name="Pattyn P."/>
            <person name="Bakker E.G."/>
            <person name="Cao J."/>
            <person name="Cheng J.-F."/>
            <person name="Clark R.M."/>
            <person name="Fahlgren N."/>
            <person name="Fawcett J.A."/>
            <person name="Grimwood J."/>
            <person name="Gundlach H."/>
            <person name="Haberer G."/>
            <person name="Hollister J.D."/>
            <person name="Ossowski S."/>
            <person name="Ottilar R.P."/>
            <person name="Salamov A.A."/>
            <person name="Schneeberger K."/>
            <person name="Spannagl M."/>
            <person name="Wang X."/>
            <person name="Yang L."/>
            <person name="Nasrallah M.E."/>
            <person name="Bergelson J."/>
            <person name="Carrington J.C."/>
            <person name="Gaut B.S."/>
            <person name="Schmutz J."/>
            <person name="Mayer K.F.X."/>
            <person name="Van de Peer Y."/>
            <person name="Grigoriev I.V."/>
            <person name="Nordborg M."/>
            <person name="Weigel D."/>
            <person name="Guo Y.-L."/>
        </authorList>
    </citation>
    <scope>NUCLEOTIDE SEQUENCE [LARGE SCALE GENOMIC DNA]</scope>
    <source>
        <strain evidence="3">cv. MN47</strain>
    </source>
</reference>
<dbReference type="eggNOG" id="KOG0726">
    <property type="taxonomic scope" value="Eukaryota"/>
</dbReference>
<feature type="compositionally biased region" description="Basic and acidic residues" evidence="1">
    <location>
        <begin position="11"/>
        <end position="28"/>
    </location>
</feature>
<protein>
    <submittedName>
        <fullName evidence="2">Uncharacterized protein</fullName>
    </submittedName>
</protein>
<name>D7L3I8_ARALL</name>
<proteinExistence type="predicted"/>
<feature type="compositionally biased region" description="Polar residues" evidence="1">
    <location>
        <begin position="1"/>
        <end position="10"/>
    </location>
</feature>
<dbReference type="EMBL" id="GL348715">
    <property type="protein sequence ID" value="EFH60135.1"/>
    <property type="molecule type" value="Genomic_DNA"/>
</dbReference>
<evidence type="ECO:0000313" key="2">
    <source>
        <dbReference type="EMBL" id="EFH60135.1"/>
    </source>
</evidence>
<dbReference type="HOGENOM" id="CLU_2309905_0_0_1"/>
<sequence>MASSPPSSTVKGDRKPDDGDKKEKKFERVSPPARVGRKQRKQKGLEAAAKLKLNDSSTVRRSPVFVVQEVVKEMKSTNSLNLKINSNHYASWMVHLVEPG</sequence>
<dbReference type="Proteomes" id="UP000008694">
    <property type="component" value="Unassembled WGS sequence"/>
</dbReference>
<dbReference type="AlphaFoldDB" id="D7L3I8"/>
<evidence type="ECO:0000256" key="1">
    <source>
        <dbReference type="SAM" id="MobiDB-lite"/>
    </source>
</evidence>
<dbReference type="STRING" id="81972.D7L3I8"/>
<organism evidence="3">
    <name type="scientific">Arabidopsis lyrata subsp. lyrata</name>
    <name type="common">Lyre-leaved rock-cress</name>
    <dbReference type="NCBI Taxonomy" id="81972"/>
    <lineage>
        <taxon>Eukaryota</taxon>
        <taxon>Viridiplantae</taxon>
        <taxon>Streptophyta</taxon>
        <taxon>Embryophyta</taxon>
        <taxon>Tracheophyta</taxon>
        <taxon>Spermatophyta</taxon>
        <taxon>Magnoliopsida</taxon>
        <taxon>eudicotyledons</taxon>
        <taxon>Gunneridae</taxon>
        <taxon>Pentapetalae</taxon>
        <taxon>rosids</taxon>
        <taxon>malvids</taxon>
        <taxon>Brassicales</taxon>
        <taxon>Brassicaceae</taxon>
        <taxon>Camelineae</taxon>
        <taxon>Arabidopsis</taxon>
    </lineage>
</organism>
<feature type="region of interest" description="Disordered" evidence="1">
    <location>
        <begin position="1"/>
        <end position="45"/>
    </location>
</feature>
<keyword evidence="3" id="KW-1185">Reference proteome</keyword>
<accession>D7L3I8</accession>
<dbReference type="Gramene" id="scaffold_303696.1">
    <property type="protein sequence ID" value="scaffold_303696.1"/>
    <property type="gene ID" value="scaffold_303696.1"/>
</dbReference>